<dbReference type="FunFam" id="3.20.20.140:FF:000019">
    <property type="entry name" value="Cytosine deaminase"/>
    <property type="match status" value="1"/>
</dbReference>
<accession>A0A7C9TJ59</accession>
<dbReference type="NCBIfam" id="NF005748">
    <property type="entry name" value="PRK07572.1"/>
    <property type="match status" value="1"/>
</dbReference>
<dbReference type="InterPro" id="IPR052349">
    <property type="entry name" value="Metallo-hydrolase_Enzymes"/>
</dbReference>
<dbReference type="InterPro" id="IPR013108">
    <property type="entry name" value="Amidohydro_3"/>
</dbReference>
<dbReference type="AlphaFoldDB" id="A0A7C9TJ59"/>
<protein>
    <submittedName>
        <fullName evidence="4">Amidohydrolase family protein</fullName>
    </submittedName>
</protein>
<evidence type="ECO:0000313" key="5">
    <source>
        <dbReference type="Proteomes" id="UP000484255"/>
    </source>
</evidence>
<dbReference type="GO" id="GO:0035888">
    <property type="term" value="F:isoguanine deaminase activity"/>
    <property type="evidence" value="ECO:0007669"/>
    <property type="project" value="TreeGrafter"/>
</dbReference>
<dbReference type="SUPFAM" id="SSF51556">
    <property type="entry name" value="Metallo-dependent hydrolases"/>
    <property type="match status" value="1"/>
</dbReference>
<dbReference type="Pfam" id="PF07969">
    <property type="entry name" value="Amidohydro_3"/>
    <property type="match status" value="1"/>
</dbReference>
<dbReference type="InterPro" id="IPR011059">
    <property type="entry name" value="Metal-dep_hydrolase_composite"/>
</dbReference>
<evidence type="ECO:0000313" key="4">
    <source>
        <dbReference type="EMBL" id="NDY90007.1"/>
    </source>
</evidence>
<dbReference type="PANTHER" id="PTHR32027:SF0">
    <property type="entry name" value="CYTOSINE DEAMINASE"/>
    <property type="match status" value="1"/>
</dbReference>
<dbReference type="GO" id="GO:0006209">
    <property type="term" value="P:cytosine catabolic process"/>
    <property type="evidence" value="ECO:0007669"/>
    <property type="project" value="TreeGrafter"/>
</dbReference>
<evidence type="ECO:0000256" key="2">
    <source>
        <dbReference type="ARBA" id="ARBA00022801"/>
    </source>
</evidence>
<dbReference type="Gene3D" id="2.30.40.10">
    <property type="entry name" value="Urease, subunit C, domain 1"/>
    <property type="match status" value="1"/>
</dbReference>
<keyword evidence="2 4" id="KW-0378">Hydrolase</keyword>
<gene>
    <name evidence="4" type="ORF">G3A44_02230</name>
</gene>
<dbReference type="GO" id="GO:0004131">
    <property type="term" value="F:cytosine deaminase activity"/>
    <property type="evidence" value="ECO:0007669"/>
    <property type="project" value="TreeGrafter"/>
</dbReference>
<reference evidence="4 5" key="1">
    <citation type="submission" date="2020-02" db="EMBL/GenBank/DDBJ databases">
        <title>Ideonella bacterium strain TBM-1.</title>
        <authorList>
            <person name="Chen W.-M."/>
        </authorList>
    </citation>
    <scope>NUCLEOTIDE SEQUENCE [LARGE SCALE GENOMIC DNA]</scope>
    <source>
        <strain evidence="4 5">TBM-1</strain>
    </source>
</reference>
<dbReference type="RefSeq" id="WP_163455872.1">
    <property type="nucleotide sequence ID" value="NZ_JAAGOH010000002.1"/>
</dbReference>
<dbReference type="EMBL" id="JAAGOH010000002">
    <property type="protein sequence ID" value="NDY90007.1"/>
    <property type="molecule type" value="Genomic_DNA"/>
</dbReference>
<dbReference type="GO" id="GO:0046872">
    <property type="term" value="F:metal ion binding"/>
    <property type="evidence" value="ECO:0007669"/>
    <property type="project" value="UniProtKB-KW"/>
</dbReference>
<dbReference type="PANTHER" id="PTHR32027">
    <property type="entry name" value="CYTOSINE DEAMINASE"/>
    <property type="match status" value="1"/>
</dbReference>
<keyword evidence="1" id="KW-0479">Metal-binding</keyword>
<evidence type="ECO:0000259" key="3">
    <source>
        <dbReference type="Pfam" id="PF07969"/>
    </source>
</evidence>
<dbReference type="SUPFAM" id="SSF51338">
    <property type="entry name" value="Composite domain of metallo-dependent hydrolases"/>
    <property type="match status" value="1"/>
</dbReference>
<dbReference type="Gene3D" id="3.20.20.140">
    <property type="entry name" value="Metal-dependent hydrolases"/>
    <property type="match status" value="1"/>
</dbReference>
<keyword evidence="5" id="KW-1185">Reference proteome</keyword>
<feature type="domain" description="Amidohydrolase 3" evidence="3">
    <location>
        <begin position="43"/>
        <end position="402"/>
    </location>
</feature>
<name>A0A7C9TJ59_9BURK</name>
<dbReference type="InterPro" id="IPR032466">
    <property type="entry name" value="Metal_Hydrolase"/>
</dbReference>
<evidence type="ECO:0000256" key="1">
    <source>
        <dbReference type="ARBA" id="ARBA00022723"/>
    </source>
</evidence>
<sequence length="432" mass="46725">MLDLLITHATLPDGRTGQGVAVQDGLICDIGPHLSATNAPAHQVVDAQGQLLSPPFVDAHFHLDAALSYGLPRVNQSGTLLEGIALWGELKPQLTQEALVDRALAYCDWAMAQGLLAIRSHVDVCDPRLLAVDALLEVKRRVAPYLDLQLVAFPQDGVLRSPGALDQLKEALRRGVDVVGGIPHFERTMADGAASVRMLCELAAEQGKRVDMHCDESDDPLSRHVETLAAETVRLGLHGRVTGSHLTSMHSMDNYYVSKLLPLMAEARLGVVANPLINITLQGRHDAYPKRRGMTRVPELLAAGLTVAFGHDCVMDPWYSLGAADMLEVAQMGLHVAQMTSQAGMRQCFEAVTTAPARLLGLDHFGLAPGREASLVLLQASDPVEALRLRATRLQVWRRGRLLAESAPRQSLLHVSGGAPRPVDWRLGPRAA</sequence>
<proteinExistence type="predicted"/>
<comment type="caution">
    <text evidence="4">The sequence shown here is derived from an EMBL/GenBank/DDBJ whole genome shotgun (WGS) entry which is preliminary data.</text>
</comment>
<organism evidence="4 5">
    <name type="scientific">Ideonella livida</name>
    <dbReference type="NCBI Taxonomy" id="2707176"/>
    <lineage>
        <taxon>Bacteria</taxon>
        <taxon>Pseudomonadati</taxon>
        <taxon>Pseudomonadota</taxon>
        <taxon>Betaproteobacteria</taxon>
        <taxon>Burkholderiales</taxon>
        <taxon>Sphaerotilaceae</taxon>
        <taxon>Ideonella</taxon>
    </lineage>
</organism>
<dbReference type="Proteomes" id="UP000484255">
    <property type="component" value="Unassembled WGS sequence"/>
</dbReference>
<dbReference type="CDD" id="cd01293">
    <property type="entry name" value="Bact_CD"/>
    <property type="match status" value="1"/>
</dbReference>